<accession>A0A2H4UZY3</accession>
<protein>
    <submittedName>
        <fullName evidence="1">ORF98 protein</fullName>
    </submittedName>
</protein>
<dbReference type="KEGG" id="vg:41699992"/>
<keyword evidence="2" id="KW-1185">Reference proteome</keyword>
<dbReference type="GeneID" id="41699992"/>
<dbReference type="RefSeq" id="YP_009552658.1">
    <property type="nucleotide sequence ID" value="NC_040621.1"/>
</dbReference>
<evidence type="ECO:0000313" key="2">
    <source>
        <dbReference type="Proteomes" id="UP000290445"/>
    </source>
</evidence>
<organism evidence="1 2">
    <name type="scientific">Operophtera brumata nucleopolyhedrovirus</name>
    <dbReference type="NCBI Taxonomy" id="1046267"/>
    <lineage>
        <taxon>Viruses</taxon>
        <taxon>Viruses incertae sedis</taxon>
        <taxon>Naldaviricetes</taxon>
        <taxon>Lefavirales</taxon>
        <taxon>Baculoviridae</taxon>
        <taxon>Alphabaculovirus</taxon>
        <taxon>Alphabaculovirus opbrumatae</taxon>
    </lineage>
</organism>
<evidence type="ECO:0000313" key="1">
    <source>
        <dbReference type="EMBL" id="AUA60329.1"/>
    </source>
</evidence>
<proteinExistence type="predicted"/>
<reference evidence="1 2" key="1">
    <citation type="journal article" date="2017" name="Viruses">
        <title>The Operophtera brumata Nucleopolyhedrovirus (OpbuNPV) Represents an Early, Divergent Lineage within Genus Alphabaculovirus.</title>
        <authorList>
            <person name="Harrison R.L."/>
            <person name="Rowley D.L."/>
            <person name="Mowery J.D."/>
            <person name="Bauchan G.R."/>
            <person name="Burand J.P."/>
        </authorList>
    </citation>
    <scope>NUCLEOTIDE SEQUENCE [LARGE SCALE GENOMIC DNA]</scope>
    <source>
        <strain evidence="1">OpbuNPV-MA</strain>
    </source>
</reference>
<dbReference type="Proteomes" id="UP000290445">
    <property type="component" value="Segment"/>
</dbReference>
<name>A0A2H4UZY3_9ABAC</name>
<sequence length="185" mass="22399">MERVHDGSHVRQNVISRLEYQEIKFIVRDPEIHDFLHTVIDDLRRSDVIMSSDKIYFNVSKSQYYVYVKMTRECDKILKSHGFMYMADNIHVTTYDGKAIMLISENITTYNYHNHECRDDIWRYNLHTLNAIKRCNCRHPAILHKFIFWKNKKRTKTLARHWRYKYGSYQYKLLLSKYGSHNGVL</sequence>
<dbReference type="EMBL" id="MF614691">
    <property type="protein sequence ID" value="AUA60329.1"/>
    <property type="molecule type" value="Genomic_DNA"/>
</dbReference>